<dbReference type="InterPro" id="IPR006139">
    <property type="entry name" value="D-isomer_2_OHA_DH_cat_dom"/>
</dbReference>
<accession>A0A1G5RTD1</accession>
<evidence type="ECO:0000256" key="4">
    <source>
        <dbReference type="RuleBase" id="RU003719"/>
    </source>
</evidence>
<gene>
    <name evidence="7" type="ORF">SAMN03080599_00734</name>
</gene>
<keyword evidence="2 4" id="KW-0560">Oxidoreductase</keyword>
<dbReference type="GO" id="GO:0051287">
    <property type="term" value="F:NAD binding"/>
    <property type="evidence" value="ECO:0007669"/>
    <property type="project" value="InterPro"/>
</dbReference>
<feature type="domain" description="D-isomer specific 2-hydroxyacid dehydrogenase catalytic" evidence="5">
    <location>
        <begin position="31"/>
        <end position="321"/>
    </location>
</feature>
<dbReference type="GO" id="GO:0016616">
    <property type="term" value="F:oxidoreductase activity, acting on the CH-OH group of donors, NAD or NADP as acceptor"/>
    <property type="evidence" value="ECO:0007669"/>
    <property type="project" value="InterPro"/>
</dbReference>
<name>A0A1G5RTD1_9FIRM</name>
<dbReference type="OrthoDB" id="9805416at2"/>
<evidence type="ECO:0000259" key="5">
    <source>
        <dbReference type="Pfam" id="PF00389"/>
    </source>
</evidence>
<dbReference type="CDD" id="cd12162">
    <property type="entry name" value="2-Hacid_dh_4"/>
    <property type="match status" value="1"/>
</dbReference>
<evidence type="ECO:0000313" key="8">
    <source>
        <dbReference type="Proteomes" id="UP000199208"/>
    </source>
</evidence>
<evidence type="ECO:0000259" key="6">
    <source>
        <dbReference type="Pfam" id="PF02826"/>
    </source>
</evidence>
<dbReference type="EMBL" id="FMWL01000002">
    <property type="protein sequence ID" value="SCZ77344.1"/>
    <property type="molecule type" value="Genomic_DNA"/>
</dbReference>
<protein>
    <submittedName>
        <fullName evidence="7">Glycerate dehydrogenase</fullName>
    </submittedName>
</protein>
<dbReference type="InterPro" id="IPR006140">
    <property type="entry name" value="D-isomer_DH_NAD-bd"/>
</dbReference>
<dbReference type="InterPro" id="IPR050418">
    <property type="entry name" value="D-iso_2-hydroxyacid_DH_PdxB"/>
</dbReference>
<keyword evidence="3" id="KW-0520">NAD</keyword>
<dbReference type="STRING" id="1120920.SAMN03080599_00734"/>
<feature type="domain" description="D-isomer specific 2-hydroxyacid dehydrogenase NAD-binding" evidence="6">
    <location>
        <begin position="114"/>
        <end position="294"/>
    </location>
</feature>
<dbReference type="RefSeq" id="WP_092589513.1">
    <property type="nucleotide sequence ID" value="NZ_FMWL01000002.1"/>
</dbReference>
<evidence type="ECO:0000256" key="2">
    <source>
        <dbReference type="ARBA" id="ARBA00023002"/>
    </source>
</evidence>
<dbReference type="Proteomes" id="UP000199208">
    <property type="component" value="Unassembled WGS sequence"/>
</dbReference>
<dbReference type="SUPFAM" id="SSF52283">
    <property type="entry name" value="Formate/glycerate dehydrogenase catalytic domain-like"/>
    <property type="match status" value="1"/>
</dbReference>
<sequence length="324" mass="35278">MSQHPLNIVILDGYTLNPGDLSWDGFARLGKLIVHDRTAPEEILRRIRGAQIVITNKTPLTAETLSAPEAADVRYIGVLATGYNVVDVKAARQRGIPVTNIPTYSTDSVAQLVFAHLLEICHHVGAHDAAVRKGEWVNSKDFCFWHYPMVELVGKKLGIIGFGSIGSRVAQIGHAFGMEILVLDRKGKGPREGLPYRFVPLEVLFAESDVITLHCPQTPETEGLICAESIAQMKDGVIILNMSRGGLVKEEDLAIGLRARKVAAAGVDVLSTEPPKPDNPLLGAPNLFITPHIAWAPWEARARLMEIAVENLEGFLNGEPVNVV</sequence>
<reference evidence="7 8" key="1">
    <citation type="submission" date="2016-10" db="EMBL/GenBank/DDBJ databases">
        <authorList>
            <person name="de Groot N.N."/>
        </authorList>
    </citation>
    <scope>NUCLEOTIDE SEQUENCE [LARGE SCALE GENOMIC DNA]</scope>
    <source>
        <strain evidence="7 8">DSM 2784</strain>
    </source>
</reference>
<comment type="similarity">
    <text evidence="1 4">Belongs to the D-isomer specific 2-hydroxyacid dehydrogenase family.</text>
</comment>
<evidence type="ECO:0000256" key="1">
    <source>
        <dbReference type="ARBA" id="ARBA00005854"/>
    </source>
</evidence>
<dbReference type="Gene3D" id="3.40.50.720">
    <property type="entry name" value="NAD(P)-binding Rossmann-like Domain"/>
    <property type="match status" value="2"/>
</dbReference>
<evidence type="ECO:0000256" key="3">
    <source>
        <dbReference type="ARBA" id="ARBA00023027"/>
    </source>
</evidence>
<dbReference type="FunFam" id="3.40.50.720:FF:000203">
    <property type="entry name" value="D-3-phosphoglycerate dehydrogenase (SerA)"/>
    <property type="match status" value="1"/>
</dbReference>
<dbReference type="AlphaFoldDB" id="A0A1G5RTD1"/>
<dbReference type="InterPro" id="IPR036291">
    <property type="entry name" value="NAD(P)-bd_dom_sf"/>
</dbReference>
<dbReference type="Pfam" id="PF00389">
    <property type="entry name" value="2-Hacid_dh"/>
    <property type="match status" value="1"/>
</dbReference>
<organism evidence="7 8">
    <name type="scientific">Acidaminobacter hydrogenoformans DSM 2784</name>
    <dbReference type="NCBI Taxonomy" id="1120920"/>
    <lineage>
        <taxon>Bacteria</taxon>
        <taxon>Bacillati</taxon>
        <taxon>Bacillota</taxon>
        <taxon>Clostridia</taxon>
        <taxon>Peptostreptococcales</taxon>
        <taxon>Acidaminobacteraceae</taxon>
        <taxon>Acidaminobacter</taxon>
    </lineage>
</organism>
<dbReference type="PANTHER" id="PTHR43761:SF1">
    <property type="entry name" value="D-ISOMER SPECIFIC 2-HYDROXYACID DEHYDROGENASE CATALYTIC DOMAIN-CONTAINING PROTEIN-RELATED"/>
    <property type="match status" value="1"/>
</dbReference>
<dbReference type="Pfam" id="PF02826">
    <property type="entry name" value="2-Hacid_dh_C"/>
    <property type="match status" value="1"/>
</dbReference>
<evidence type="ECO:0000313" key="7">
    <source>
        <dbReference type="EMBL" id="SCZ77344.1"/>
    </source>
</evidence>
<keyword evidence="8" id="KW-1185">Reference proteome</keyword>
<dbReference type="PANTHER" id="PTHR43761">
    <property type="entry name" value="D-ISOMER SPECIFIC 2-HYDROXYACID DEHYDROGENASE FAMILY PROTEIN (AFU_ORTHOLOGUE AFUA_1G13630)"/>
    <property type="match status" value="1"/>
</dbReference>
<dbReference type="SUPFAM" id="SSF51735">
    <property type="entry name" value="NAD(P)-binding Rossmann-fold domains"/>
    <property type="match status" value="1"/>
</dbReference>
<proteinExistence type="inferred from homology"/>